<proteinExistence type="predicted"/>
<dbReference type="InterPro" id="IPR003165">
    <property type="entry name" value="Piwi"/>
</dbReference>
<dbReference type="Gene3D" id="3.40.50.2300">
    <property type="match status" value="1"/>
</dbReference>
<feature type="domain" description="Piwi" evidence="1">
    <location>
        <begin position="133"/>
        <end position="331"/>
    </location>
</feature>
<dbReference type="Gene3D" id="3.30.420.10">
    <property type="entry name" value="Ribonuclease H-like superfamily/Ribonuclease H"/>
    <property type="match status" value="1"/>
</dbReference>
<dbReference type="InterPro" id="IPR036397">
    <property type="entry name" value="RNaseH_sf"/>
</dbReference>
<dbReference type="Proteomes" id="UP000294933">
    <property type="component" value="Unassembled WGS sequence"/>
</dbReference>
<dbReference type="STRING" id="50990.A0A4Y7Q7M1"/>
<evidence type="ECO:0000259" key="1">
    <source>
        <dbReference type="PROSITE" id="PS50822"/>
    </source>
</evidence>
<protein>
    <recommendedName>
        <fullName evidence="1">Piwi domain-containing protein</fullName>
    </recommendedName>
</protein>
<name>A0A4Y7Q7M1_9AGAM</name>
<dbReference type="OrthoDB" id="10252740at2759"/>
<keyword evidence="3" id="KW-1185">Reference proteome</keyword>
<reference evidence="2 3" key="1">
    <citation type="submission" date="2018-06" db="EMBL/GenBank/DDBJ databases">
        <title>A transcriptomic atlas of mushroom development highlights an independent origin of complex multicellularity.</title>
        <authorList>
            <consortium name="DOE Joint Genome Institute"/>
            <person name="Krizsan K."/>
            <person name="Almasi E."/>
            <person name="Merenyi Z."/>
            <person name="Sahu N."/>
            <person name="Viragh M."/>
            <person name="Koszo T."/>
            <person name="Mondo S."/>
            <person name="Kiss B."/>
            <person name="Balint B."/>
            <person name="Kues U."/>
            <person name="Barry K."/>
            <person name="Hegedus J.C."/>
            <person name="Henrissat B."/>
            <person name="Johnson J."/>
            <person name="Lipzen A."/>
            <person name="Ohm R."/>
            <person name="Nagy I."/>
            <person name="Pangilinan J."/>
            <person name="Yan J."/>
            <person name="Xiong Y."/>
            <person name="Grigoriev I.V."/>
            <person name="Hibbett D.S."/>
            <person name="Nagy L.G."/>
        </authorList>
    </citation>
    <scope>NUCLEOTIDE SEQUENCE [LARGE SCALE GENOMIC DNA]</scope>
    <source>
        <strain evidence="2 3">SZMC22713</strain>
    </source>
</reference>
<dbReference type="PROSITE" id="PS50822">
    <property type="entry name" value="PIWI"/>
    <property type="match status" value="1"/>
</dbReference>
<sequence>MQTVSAAPSDMPLANPPDIFADPSIELQSQQSLQDGTLIGKKFSFGTELSNWAVLMIKDGHELEEFRGLDDPIFERKMATLTDMFVAKGIIIKTQPNYLLADLPRRKASDPRRKAATNVIRAMIKDLGKQLTFLMVFMSRPDERIYSGLKHLCDLYLDVHTICVNSDKILGESKSDLLQRFADVALRVNLKLGGIHDNLSHHSMTLLNQMPTMMVGITTSGPSNLNNAPSVAAVAASVDSFFAQYPASMRIQQWSGTAISGLREMIVERIENFLNISKVLPERLIVFRSNVSNNLLPYVIEEEIREVIQAFKKYRQGTYRPDLTFIICYTREPNESTQRSIREIYRAAPIASAKTVPVEPFYFSSEVPSAIQDTPQRKHYYAVHHEISFTVDQLGQLMDDVDGQLVRKSEEEGVGSPAFYAFRACHRGRCYLRDLYEEIKTGSGKLDSTAVMQKSTELWFGGVRGETLKNSMFYL</sequence>
<dbReference type="SMART" id="SM00950">
    <property type="entry name" value="Piwi"/>
    <property type="match status" value="1"/>
</dbReference>
<evidence type="ECO:0000313" key="2">
    <source>
        <dbReference type="EMBL" id="TDL22840.1"/>
    </source>
</evidence>
<dbReference type="SUPFAM" id="SSF53098">
    <property type="entry name" value="Ribonuclease H-like"/>
    <property type="match status" value="1"/>
</dbReference>
<gene>
    <name evidence="2" type="ORF">BD410DRAFT_200950</name>
</gene>
<dbReference type="AlphaFoldDB" id="A0A4Y7Q7M1"/>
<dbReference type="PANTHER" id="PTHR22891">
    <property type="entry name" value="EUKARYOTIC TRANSLATION INITIATION FACTOR 2C"/>
    <property type="match status" value="1"/>
</dbReference>
<dbReference type="EMBL" id="ML170173">
    <property type="protein sequence ID" value="TDL22840.1"/>
    <property type="molecule type" value="Genomic_DNA"/>
</dbReference>
<accession>A0A4Y7Q7M1</accession>
<organism evidence="2 3">
    <name type="scientific">Rickenella mellea</name>
    <dbReference type="NCBI Taxonomy" id="50990"/>
    <lineage>
        <taxon>Eukaryota</taxon>
        <taxon>Fungi</taxon>
        <taxon>Dikarya</taxon>
        <taxon>Basidiomycota</taxon>
        <taxon>Agaricomycotina</taxon>
        <taxon>Agaricomycetes</taxon>
        <taxon>Hymenochaetales</taxon>
        <taxon>Rickenellaceae</taxon>
        <taxon>Rickenella</taxon>
    </lineage>
</organism>
<dbReference type="Pfam" id="PF02171">
    <property type="entry name" value="Piwi"/>
    <property type="match status" value="1"/>
</dbReference>
<dbReference type="VEuPathDB" id="FungiDB:BD410DRAFT_200950"/>
<evidence type="ECO:0000313" key="3">
    <source>
        <dbReference type="Proteomes" id="UP000294933"/>
    </source>
</evidence>
<dbReference type="GO" id="GO:0003676">
    <property type="term" value="F:nucleic acid binding"/>
    <property type="evidence" value="ECO:0007669"/>
    <property type="project" value="InterPro"/>
</dbReference>
<dbReference type="InterPro" id="IPR012337">
    <property type="entry name" value="RNaseH-like_sf"/>
</dbReference>